<dbReference type="Proteomes" id="UP000550707">
    <property type="component" value="Unassembled WGS sequence"/>
</dbReference>
<feature type="region of interest" description="Disordered" evidence="1">
    <location>
        <begin position="155"/>
        <end position="191"/>
    </location>
</feature>
<feature type="region of interest" description="Disordered" evidence="1">
    <location>
        <begin position="63"/>
        <end position="93"/>
    </location>
</feature>
<evidence type="ECO:0000313" key="3">
    <source>
        <dbReference type="Proteomes" id="UP000550707"/>
    </source>
</evidence>
<evidence type="ECO:0000313" key="2">
    <source>
        <dbReference type="EMBL" id="KAF6444255.1"/>
    </source>
</evidence>
<comment type="caution">
    <text evidence="2">The sequence shown here is derived from an EMBL/GenBank/DDBJ whole genome shotgun (WGS) entry which is preliminary data.</text>
</comment>
<protein>
    <submittedName>
        <fullName evidence="2">Uncharacterized protein</fullName>
    </submittedName>
</protein>
<accession>A0A7J8F9L3</accession>
<dbReference type="AlphaFoldDB" id="A0A7J8F9L3"/>
<keyword evidence="3" id="KW-1185">Reference proteome</keyword>
<dbReference type="InParanoid" id="A0A7J8F9L3"/>
<feature type="compositionally biased region" description="Low complexity" evidence="1">
    <location>
        <begin position="170"/>
        <end position="179"/>
    </location>
</feature>
<name>A0A7J8F9L3_MOLMO</name>
<gene>
    <name evidence="2" type="ORF">HJG59_008558</name>
</gene>
<organism evidence="2 3">
    <name type="scientific">Molossus molossus</name>
    <name type="common">Pallas' mastiff bat</name>
    <name type="synonym">Vespertilio molossus</name>
    <dbReference type="NCBI Taxonomy" id="27622"/>
    <lineage>
        <taxon>Eukaryota</taxon>
        <taxon>Metazoa</taxon>
        <taxon>Chordata</taxon>
        <taxon>Craniata</taxon>
        <taxon>Vertebrata</taxon>
        <taxon>Euteleostomi</taxon>
        <taxon>Mammalia</taxon>
        <taxon>Eutheria</taxon>
        <taxon>Laurasiatheria</taxon>
        <taxon>Chiroptera</taxon>
        <taxon>Yangochiroptera</taxon>
        <taxon>Molossidae</taxon>
        <taxon>Molossus</taxon>
    </lineage>
</organism>
<sequence length="210" mass="22756">MRAFLLPLDGTSQRRYAGHKRKLGKSFFSGLCGSSERRTDRPKPGTRLCPLLVRWPQLQASTPWDRRPRVAGSKESASHLRQRWGCSGGQDNRNLRTQMLWPTPPRARSAQAKGCSNQVLVLVPNLAATVIPGLPRPQRTLECVIAGTALKAEVSPQPLGPRDYPPARPPRALSPSCASKTPLLGRDRGGPAGVGRAARGLCCGCLHTCN</sequence>
<dbReference type="EMBL" id="JACASF010000012">
    <property type="protein sequence ID" value="KAF6444255.1"/>
    <property type="molecule type" value="Genomic_DNA"/>
</dbReference>
<proteinExistence type="predicted"/>
<evidence type="ECO:0000256" key="1">
    <source>
        <dbReference type="SAM" id="MobiDB-lite"/>
    </source>
</evidence>
<reference evidence="2 3" key="1">
    <citation type="journal article" date="2020" name="Nature">
        <title>Six reference-quality genomes reveal evolution of bat adaptations.</title>
        <authorList>
            <person name="Jebb D."/>
            <person name="Huang Z."/>
            <person name="Pippel M."/>
            <person name="Hughes G.M."/>
            <person name="Lavrichenko K."/>
            <person name="Devanna P."/>
            <person name="Winkler S."/>
            <person name="Jermiin L.S."/>
            <person name="Skirmuntt E.C."/>
            <person name="Katzourakis A."/>
            <person name="Burkitt-Gray L."/>
            <person name="Ray D.A."/>
            <person name="Sullivan K.A.M."/>
            <person name="Roscito J.G."/>
            <person name="Kirilenko B.M."/>
            <person name="Davalos L.M."/>
            <person name="Corthals A.P."/>
            <person name="Power M.L."/>
            <person name="Jones G."/>
            <person name="Ransome R.D."/>
            <person name="Dechmann D.K.N."/>
            <person name="Locatelli A.G."/>
            <person name="Puechmaille S.J."/>
            <person name="Fedrigo O."/>
            <person name="Jarvis E.D."/>
            <person name="Hiller M."/>
            <person name="Vernes S.C."/>
            <person name="Myers E.W."/>
            <person name="Teeling E.C."/>
        </authorList>
    </citation>
    <scope>NUCLEOTIDE SEQUENCE [LARGE SCALE GENOMIC DNA]</scope>
    <source>
        <strain evidence="2">MMolMol1</strain>
        <tissue evidence="2">Muscle</tissue>
    </source>
</reference>